<dbReference type="Proteomes" id="UP000219467">
    <property type="component" value="Unassembled WGS sequence"/>
</dbReference>
<evidence type="ECO:0000313" key="2">
    <source>
        <dbReference type="Proteomes" id="UP000219467"/>
    </source>
</evidence>
<dbReference type="SUPFAM" id="SSF52540">
    <property type="entry name" value="P-loop containing nucleoside triphosphate hydrolases"/>
    <property type="match status" value="1"/>
</dbReference>
<dbReference type="Gene3D" id="3.40.50.300">
    <property type="entry name" value="P-loop containing nucleotide triphosphate hydrolases"/>
    <property type="match status" value="1"/>
</dbReference>
<organism evidence="1 2">
    <name type="scientific">Cereibacter ovatus</name>
    <dbReference type="NCBI Taxonomy" id="439529"/>
    <lineage>
        <taxon>Bacteria</taxon>
        <taxon>Pseudomonadati</taxon>
        <taxon>Pseudomonadota</taxon>
        <taxon>Alphaproteobacteria</taxon>
        <taxon>Rhodobacterales</taxon>
        <taxon>Paracoccaceae</taxon>
        <taxon>Cereibacter</taxon>
    </lineage>
</organism>
<dbReference type="EMBL" id="OAOQ01000012">
    <property type="protein sequence ID" value="SNX72323.1"/>
    <property type="molecule type" value="Genomic_DNA"/>
</dbReference>
<dbReference type="InterPro" id="IPR027417">
    <property type="entry name" value="P-loop_NTPase"/>
</dbReference>
<accession>A0A285CZF5</accession>
<proteinExistence type="predicted"/>
<evidence type="ECO:0008006" key="3">
    <source>
        <dbReference type="Google" id="ProtNLM"/>
    </source>
</evidence>
<dbReference type="AlphaFoldDB" id="A0A285CZF5"/>
<evidence type="ECO:0000313" key="1">
    <source>
        <dbReference type="EMBL" id="SNX72323.1"/>
    </source>
</evidence>
<dbReference type="RefSeq" id="WP_097031035.1">
    <property type="nucleotide sequence ID" value="NZ_OAOQ01000012.1"/>
</dbReference>
<sequence length="460" mass="51064">MTAFDSFVMLAGMRTGSNYLESNLNALAGVCCHGELFNPWFIGTRDRAEFLGFDMARRDADPLAFLAHVRAETPGLCGFRYFHDHDPRVLDPLLADRRCAKIVLTRNPLESYVSLQIARETGQWKLTDPRRRREATAHFDPAGFQAHLDEVQQFQTRIRHALQVSGQTAFALDYDDLPDLGVLNGLAAFLGVEARLEAPDQTLKKQNPGEIAARVANPETMAAALARLDRFDLSHSPSFEPRRGAGVPGFIAARGLLYMPVRGGPEQAVRDWLAALGPVQADFTRKDLRQWLRAHPGHRSFTVLRHPLARAHAVFRDHLLTGGLPDLRLALKRIARLDLPPPETTDPRAFRAAFLGFLQFLKPVLAGQTAVRVGPHLASQLAVLQGMAQLRLPDLVIREERMAEGLAFLARDAGLIPPAMPADTGPHPLADLWDAELEQAAQDAYPRDYEAFGFGPWRRA</sequence>
<keyword evidence="2" id="KW-1185">Reference proteome</keyword>
<name>A0A285CZF5_9RHOB</name>
<protein>
    <recommendedName>
        <fullName evidence="3">Nodulation protein NodH</fullName>
    </recommendedName>
</protein>
<dbReference type="OrthoDB" id="7802556at2"/>
<reference evidence="2" key="1">
    <citation type="submission" date="2017-08" db="EMBL/GenBank/DDBJ databases">
        <authorList>
            <person name="Varghese N."/>
            <person name="Submissions S."/>
        </authorList>
    </citation>
    <scope>NUCLEOTIDE SEQUENCE [LARGE SCALE GENOMIC DNA]</scope>
    <source>
        <strain evidence="2">JA234</strain>
    </source>
</reference>
<gene>
    <name evidence="1" type="ORF">SAMN05878503_11232</name>
</gene>